<dbReference type="CDD" id="cd00207">
    <property type="entry name" value="fer2"/>
    <property type="match status" value="1"/>
</dbReference>
<proteinExistence type="inferred from homology"/>
<evidence type="ECO:0000256" key="6">
    <source>
        <dbReference type="ARBA" id="ARBA00034078"/>
    </source>
</evidence>
<dbReference type="SUPFAM" id="SSF54292">
    <property type="entry name" value="2Fe-2S ferredoxin-like"/>
    <property type="match status" value="1"/>
</dbReference>
<keyword evidence="3" id="KW-0479">Metal-binding</keyword>
<dbReference type="EMBL" id="FNAN01000030">
    <property type="protein sequence ID" value="SDH19651.1"/>
    <property type="molecule type" value="Genomic_DNA"/>
</dbReference>
<organism evidence="9 10">
    <name type="scientific">Dyadobacter soli</name>
    <dbReference type="NCBI Taxonomy" id="659014"/>
    <lineage>
        <taxon>Bacteria</taxon>
        <taxon>Pseudomonadati</taxon>
        <taxon>Bacteroidota</taxon>
        <taxon>Cytophagia</taxon>
        <taxon>Cytophagales</taxon>
        <taxon>Spirosomataceae</taxon>
        <taxon>Dyadobacter</taxon>
    </lineage>
</organism>
<name>A0A1G8AFI0_9BACT</name>
<feature type="region of interest" description="Disordered" evidence="7">
    <location>
        <begin position="62"/>
        <end position="86"/>
    </location>
</feature>
<evidence type="ECO:0000256" key="5">
    <source>
        <dbReference type="ARBA" id="ARBA00023014"/>
    </source>
</evidence>
<dbReference type="Gene3D" id="3.10.20.30">
    <property type="match status" value="1"/>
</dbReference>
<accession>A0A1G8AFI0</accession>
<dbReference type="GO" id="GO:0051537">
    <property type="term" value="F:2 iron, 2 sulfur cluster binding"/>
    <property type="evidence" value="ECO:0007669"/>
    <property type="project" value="UniProtKB-KW"/>
</dbReference>
<dbReference type="PROSITE" id="PS51085">
    <property type="entry name" value="2FE2S_FER_2"/>
    <property type="match status" value="1"/>
</dbReference>
<dbReference type="GO" id="GO:0046872">
    <property type="term" value="F:metal ion binding"/>
    <property type="evidence" value="ECO:0007669"/>
    <property type="project" value="UniProtKB-KW"/>
</dbReference>
<dbReference type="InterPro" id="IPR001041">
    <property type="entry name" value="2Fe-2S_ferredoxin-type"/>
</dbReference>
<keyword evidence="2" id="KW-0001">2Fe-2S</keyword>
<dbReference type="AlphaFoldDB" id="A0A1G8AFI0"/>
<evidence type="ECO:0000259" key="8">
    <source>
        <dbReference type="PROSITE" id="PS51085"/>
    </source>
</evidence>
<evidence type="ECO:0000256" key="3">
    <source>
        <dbReference type="ARBA" id="ARBA00022723"/>
    </source>
</evidence>
<dbReference type="InterPro" id="IPR001055">
    <property type="entry name" value="Adrenodoxin-like"/>
</dbReference>
<feature type="domain" description="2Fe-2S ferredoxin-type" evidence="8">
    <location>
        <begin position="1"/>
        <end position="105"/>
    </location>
</feature>
<dbReference type="Pfam" id="PF00111">
    <property type="entry name" value="Fer2"/>
    <property type="match status" value="1"/>
</dbReference>
<comment type="cofactor">
    <cofactor evidence="6">
        <name>[2Fe-2S] cluster</name>
        <dbReference type="ChEBI" id="CHEBI:190135"/>
    </cofactor>
</comment>
<dbReference type="GO" id="GO:0009055">
    <property type="term" value="F:electron transfer activity"/>
    <property type="evidence" value="ECO:0007669"/>
    <property type="project" value="TreeGrafter"/>
</dbReference>
<comment type="similarity">
    <text evidence="1">Belongs to the adrenodoxin/putidaredoxin family.</text>
</comment>
<sequence length="107" mass="11982">MINIFIENDLGERQALEVPTDMGFNLMEILKAYEYDIQATCGGMALCATCHIEVLEGKERLPESNDQELDTLDTLPNADSNSRLSCQLRPSDEMDGLVFRLKALQEA</sequence>
<gene>
    <name evidence="9" type="ORF">SAMN04487996_13074</name>
</gene>
<dbReference type="GO" id="GO:0140647">
    <property type="term" value="P:P450-containing electron transport chain"/>
    <property type="evidence" value="ECO:0007669"/>
    <property type="project" value="InterPro"/>
</dbReference>
<protein>
    <submittedName>
        <fullName evidence="9">Ferredoxin, 2Fe-2S</fullName>
    </submittedName>
</protein>
<keyword evidence="10" id="KW-1185">Reference proteome</keyword>
<dbReference type="InterPro" id="IPR012675">
    <property type="entry name" value="Beta-grasp_dom_sf"/>
</dbReference>
<evidence type="ECO:0000256" key="2">
    <source>
        <dbReference type="ARBA" id="ARBA00022714"/>
    </source>
</evidence>
<dbReference type="OrthoDB" id="9799640at2"/>
<evidence type="ECO:0000256" key="4">
    <source>
        <dbReference type="ARBA" id="ARBA00023004"/>
    </source>
</evidence>
<keyword evidence="5" id="KW-0411">Iron-sulfur</keyword>
<dbReference type="PRINTS" id="PR00355">
    <property type="entry name" value="ADRENODOXIN"/>
</dbReference>
<dbReference type="Proteomes" id="UP000198748">
    <property type="component" value="Unassembled WGS sequence"/>
</dbReference>
<dbReference type="PANTHER" id="PTHR23426:SF65">
    <property type="entry name" value="FERREDOXIN-2, MITOCHONDRIAL"/>
    <property type="match status" value="1"/>
</dbReference>
<evidence type="ECO:0000256" key="1">
    <source>
        <dbReference type="ARBA" id="ARBA00010914"/>
    </source>
</evidence>
<dbReference type="STRING" id="659014.SAMN04487996_13074"/>
<reference evidence="10" key="1">
    <citation type="submission" date="2016-10" db="EMBL/GenBank/DDBJ databases">
        <authorList>
            <person name="Varghese N."/>
            <person name="Submissions S."/>
        </authorList>
    </citation>
    <scope>NUCLEOTIDE SEQUENCE [LARGE SCALE GENOMIC DNA]</scope>
    <source>
        <strain evidence="10">DSM 25329</strain>
    </source>
</reference>
<dbReference type="RefSeq" id="WP_090157523.1">
    <property type="nucleotide sequence ID" value="NZ_FNAN01000030.1"/>
</dbReference>
<dbReference type="InterPro" id="IPR036010">
    <property type="entry name" value="2Fe-2S_ferredoxin-like_sf"/>
</dbReference>
<keyword evidence="4" id="KW-0408">Iron</keyword>
<evidence type="ECO:0000313" key="9">
    <source>
        <dbReference type="EMBL" id="SDH19651.1"/>
    </source>
</evidence>
<dbReference type="PANTHER" id="PTHR23426">
    <property type="entry name" value="FERREDOXIN/ADRENODOXIN"/>
    <property type="match status" value="1"/>
</dbReference>
<evidence type="ECO:0000313" key="10">
    <source>
        <dbReference type="Proteomes" id="UP000198748"/>
    </source>
</evidence>
<evidence type="ECO:0000256" key="7">
    <source>
        <dbReference type="SAM" id="MobiDB-lite"/>
    </source>
</evidence>